<dbReference type="PANTHER" id="PTHR48156">
    <property type="entry name" value="TRANSMEMBRANE PROTEIN"/>
    <property type="match status" value="1"/>
</dbReference>
<keyword evidence="1" id="KW-1133">Transmembrane helix</keyword>
<gene>
    <name evidence="2" type="ORF">GSCOC_T00028917001</name>
</gene>
<dbReference type="AlphaFoldDB" id="A0A068UPG3"/>
<evidence type="ECO:0000313" key="2">
    <source>
        <dbReference type="EMBL" id="CDP09518.1"/>
    </source>
</evidence>
<dbReference type="PhylomeDB" id="A0A068UPG3"/>
<keyword evidence="3" id="KW-1185">Reference proteome</keyword>
<evidence type="ECO:0000256" key="1">
    <source>
        <dbReference type="SAM" id="Phobius"/>
    </source>
</evidence>
<accession>A0A068UPG3</accession>
<dbReference type="PANTHER" id="PTHR48156:SF1">
    <property type="entry name" value="TRANSMEMBRANE PROTEIN"/>
    <property type="match status" value="1"/>
</dbReference>
<dbReference type="OrthoDB" id="603217at2759"/>
<dbReference type="Proteomes" id="UP000295252">
    <property type="component" value="Chromosome VIII"/>
</dbReference>
<dbReference type="Gramene" id="CDP09518">
    <property type="protein sequence ID" value="CDP09518"/>
    <property type="gene ID" value="GSCOC_T00028917001"/>
</dbReference>
<name>A0A068UPG3_COFCA</name>
<feature type="transmembrane region" description="Helical" evidence="1">
    <location>
        <begin position="6"/>
        <end position="30"/>
    </location>
</feature>
<sequence>MAVPWSITFWLANLIWTALSGWVMSCLSVADEIASSLRNGDIGPFHVG</sequence>
<dbReference type="InParanoid" id="A0A068UPG3"/>
<dbReference type="EMBL" id="HG739123">
    <property type="protein sequence ID" value="CDP09518.1"/>
    <property type="molecule type" value="Genomic_DNA"/>
</dbReference>
<evidence type="ECO:0000313" key="3">
    <source>
        <dbReference type="Proteomes" id="UP000295252"/>
    </source>
</evidence>
<keyword evidence="1" id="KW-0472">Membrane</keyword>
<protein>
    <submittedName>
        <fullName evidence="2">Uncharacterized protein</fullName>
    </submittedName>
</protein>
<organism evidence="2 3">
    <name type="scientific">Coffea canephora</name>
    <name type="common">Robusta coffee</name>
    <dbReference type="NCBI Taxonomy" id="49390"/>
    <lineage>
        <taxon>Eukaryota</taxon>
        <taxon>Viridiplantae</taxon>
        <taxon>Streptophyta</taxon>
        <taxon>Embryophyta</taxon>
        <taxon>Tracheophyta</taxon>
        <taxon>Spermatophyta</taxon>
        <taxon>Magnoliopsida</taxon>
        <taxon>eudicotyledons</taxon>
        <taxon>Gunneridae</taxon>
        <taxon>Pentapetalae</taxon>
        <taxon>asterids</taxon>
        <taxon>lamiids</taxon>
        <taxon>Gentianales</taxon>
        <taxon>Rubiaceae</taxon>
        <taxon>Ixoroideae</taxon>
        <taxon>Gardenieae complex</taxon>
        <taxon>Bertiereae - Coffeeae clade</taxon>
        <taxon>Coffeeae</taxon>
        <taxon>Coffea</taxon>
    </lineage>
</organism>
<proteinExistence type="predicted"/>
<reference evidence="3" key="1">
    <citation type="journal article" date="2014" name="Science">
        <title>The coffee genome provides insight into the convergent evolution of caffeine biosynthesis.</title>
        <authorList>
            <person name="Denoeud F."/>
            <person name="Carretero-Paulet L."/>
            <person name="Dereeper A."/>
            <person name="Droc G."/>
            <person name="Guyot R."/>
            <person name="Pietrella M."/>
            <person name="Zheng C."/>
            <person name="Alberti A."/>
            <person name="Anthony F."/>
            <person name="Aprea G."/>
            <person name="Aury J.M."/>
            <person name="Bento P."/>
            <person name="Bernard M."/>
            <person name="Bocs S."/>
            <person name="Campa C."/>
            <person name="Cenci A."/>
            <person name="Combes M.C."/>
            <person name="Crouzillat D."/>
            <person name="Da Silva C."/>
            <person name="Daddiego L."/>
            <person name="De Bellis F."/>
            <person name="Dussert S."/>
            <person name="Garsmeur O."/>
            <person name="Gayraud T."/>
            <person name="Guignon V."/>
            <person name="Jahn K."/>
            <person name="Jamilloux V."/>
            <person name="Joet T."/>
            <person name="Labadie K."/>
            <person name="Lan T."/>
            <person name="Leclercq J."/>
            <person name="Lepelley M."/>
            <person name="Leroy T."/>
            <person name="Li L.T."/>
            <person name="Librado P."/>
            <person name="Lopez L."/>
            <person name="Munoz A."/>
            <person name="Noel B."/>
            <person name="Pallavicini A."/>
            <person name="Perrotta G."/>
            <person name="Poncet V."/>
            <person name="Pot D."/>
            <person name="Priyono X."/>
            <person name="Rigoreau M."/>
            <person name="Rouard M."/>
            <person name="Rozas J."/>
            <person name="Tranchant-Dubreuil C."/>
            <person name="VanBuren R."/>
            <person name="Zhang Q."/>
            <person name="Andrade A.C."/>
            <person name="Argout X."/>
            <person name="Bertrand B."/>
            <person name="de Kochko A."/>
            <person name="Graziosi G."/>
            <person name="Henry R.J."/>
            <person name="Jayarama X."/>
            <person name="Ming R."/>
            <person name="Nagai C."/>
            <person name="Rounsley S."/>
            <person name="Sankoff D."/>
            <person name="Giuliano G."/>
            <person name="Albert V.A."/>
            <person name="Wincker P."/>
            <person name="Lashermes P."/>
        </authorList>
    </citation>
    <scope>NUCLEOTIDE SEQUENCE [LARGE SCALE GENOMIC DNA]</scope>
    <source>
        <strain evidence="3">cv. DH200-94</strain>
    </source>
</reference>
<dbReference type="FunCoup" id="A0A068UPG3">
    <property type="interactions" value="25"/>
</dbReference>
<keyword evidence="1" id="KW-0812">Transmembrane</keyword>